<name>A0ABQ3HVY8_9SPHI</name>
<evidence type="ECO:0000313" key="2">
    <source>
        <dbReference type="Proteomes" id="UP000620550"/>
    </source>
</evidence>
<dbReference type="Proteomes" id="UP000620550">
    <property type="component" value="Unassembled WGS sequence"/>
</dbReference>
<sequence>MMIVACTANNPAVRAHLTFAEVQQIAQQKEQPFCVVLTDSAQELSNEYIQLLKGEYGYLAKKAVFTVLDIRDEESARYIKWLTPVSLPLACVFSPDGQLIDLIPGAAKESFLYTNEAITNRHITAYHWPNRFQKNKQAVVPFLNQAWTFSHSIDQGDFKWKKYVPLADTLQYPYIEYLLFKAALLSQDSTYSLRNAQRLLSWEASGTLALYKDEFIAAKKVVDPDFSLAKAPRIRTEKESITLSNLNIGQDVPIDIVLHNDGEEPLHIEQINMSCSCVRLEGPDEGIVIHGKKSNTARFYFKPEDQGDLTRDIFISSNALNQPNLHINILAHVNP</sequence>
<dbReference type="InterPro" id="IPR011467">
    <property type="entry name" value="DUF1573"/>
</dbReference>
<evidence type="ECO:0000313" key="1">
    <source>
        <dbReference type="EMBL" id="GHE36963.1"/>
    </source>
</evidence>
<gene>
    <name evidence="1" type="ORF">GCM10017764_20220</name>
</gene>
<dbReference type="Gene3D" id="2.60.40.10">
    <property type="entry name" value="Immunoglobulins"/>
    <property type="match status" value="1"/>
</dbReference>
<dbReference type="Pfam" id="PF07610">
    <property type="entry name" value="DUF1573"/>
    <property type="match status" value="1"/>
</dbReference>
<protein>
    <recommendedName>
        <fullName evidence="3">DUF1573 domain-containing protein</fullName>
    </recommendedName>
</protein>
<reference evidence="2" key="1">
    <citation type="journal article" date="2019" name="Int. J. Syst. Evol. Microbiol.">
        <title>The Global Catalogue of Microorganisms (GCM) 10K type strain sequencing project: providing services to taxonomists for standard genome sequencing and annotation.</title>
        <authorList>
            <consortium name="The Broad Institute Genomics Platform"/>
            <consortium name="The Broad Institute Genome Sequencing Center for Infectious Disease"/>
            <person name="Wu L."/>
            <person name="Ma J."/>
        </authorList>
    </citation>
    <scope>NUCLEOTIDE SEQUENCE [LARGE SCALE GENOMIC DNA]</scope>
    <source>
        <strain evidence="2">CGMCC 1.12966</strain>
    </source>
</reference>
<comment type="caution">
    <text evidence="1">The sequence shown here is derived from an EMBL/GenBank/DDBJ whole genome shotgun (WGS) entry which is preliminary data.</text>
</comment>
<dbReference type="EMBL" id="BNAF01000007">
    <property type="protein sequence ID" value="GHE36963.1"/>
    <property type="molecule type" value="Genomic_DNA"/>
</dbReference>
<keyword evidence="2" id="KW-1185">Reference proteome</keyword>
<evidence type="ECO:0008006" key="3">
    <source>
        <dbReference type="Google" id="ProtNLM"/>
    </source>
</evidence>
<proteinExistence type="predicted"/>
<dbReference type="RefSeq" id="WP_189626547.1">
    <property type="nucleotide sequence ID" value="NZ_BNAF01000007.1"/>
</dbReference>
<organism evidence="1 2">
    <name type="scientific">Sphingobacterium griseoflavum</name>
    <dbReference type="NCBI Taxonomy" id="1474952"/>
    <lineage>
        <taxon>Bacteria</taxon>
        <taxon>Pseudomonadati</taxon>
        <taxon>Bacteroidota</taxon>
        <taxon>Sphingobacteriia</taxon>
        <taxon>Sphingobacteriales</taxon>
        <taxon>Sphingobacteriaceae</taxon>
        <taxon>Sphingobacterium</taxon>
    </lineage>
</organism>
<dbReference type="InterPro" id="IPR013783">
    <property type="entry name" value="Ig-like_fold"/>
</dbReference>
<accession>A0ABQ3HVY8</accession>